<reference evidence="3 4" key="1">
    <citation type="submission" date="2018-06" db="EMBL/GenBank/DDBJ databases">
        <title>Genome Sequence of the Brown Rot Fungal Pathogen Monilinia fructigena.</title>
        <authorList>
            <person name="Landi L."/>
            <person name="De Miccolis Angelini R.M."/>
            <person name="Pollastro S."/>
            <person name="Abate D."/>
            <person name="Faretra F."/>
            <person name="Romanazzi G."/>
        </authorList>
    </citation>
    <scope>NUCLEOTIDE SEQUENCE [LARGE SCALE GENOMIC DNA]</scope>
    <source>
        <strain evidence="3 4">Mfrg269</strain>
    </source>
</reference>
<name>A0A395IM76_9HELO</name>
<evidence type="ECO:0000313" key="4">
    <source>
        <dbReference type="Proteomes" id="UP000249056"/>
    </source>
</evidence>
<evidence type="ECO:0000256" key="1">
    <source>
        <dbReference type="SAM" id="MobiDB-lite"/>
    </source>
</evidence>
<dbReference type="InterPro" id="IPR000477">
    <property type="entry name" value="RT_dom"/>
</dbReference>
<evidence type="ECO:0000259" key="2">
    <source>
        <dbReference type="PROSITE" id="PS50878"/>
    </source>
</evidence>
<feature type="compositionally biased region" description="Basic residues" evidence="1">
    <location>
        <begin position="187"/>
        <end position="198"/>
    </location>
</feature>
<dbReference type="Proteomes" id="UP000249056">
    <property type="component" value="Unassembled WGS sequence"/>
</dbReference>
<comment type="caution">
    <text evidence="3">The sequence shown here is derived from an EMBL/GenBank/DDBJ whole genome shotgun (WGS) entry which is preliminary data.</text>
</comment>
<dbReference type="AlphaFoldDB" id="A0A395IM76"/>
<dbReference type="Pfam" id="PF00078">
    <property type="entry name" value="RVT_1"/>
    <property type="match status" value="1"/>
</dbReference>
<feature type="region of interest" description="Disordered" evidence="1">
    <location>
        <begin position="180"/>
        <end position="209"/>
    </location>
</feature>
<dbReference type="PANTHER" id="PTHR33481">
    <property type="entry name" value="REVERSE TRANSCRIPTASE"/>
    <property type="match status" value="1"/>
</dbReference>
<protein>
    <recommendedName>
        <fullName evidence="2">Reverse transcriptase domain-containing protein</fullName>
    </recommendedName>
</protein>
<feature type="domain" description="Reverse transcriptase" evidence="2">
    <location>
        <begin position="1"/>
        <end position="121"/>
    </location>
</feature>
<sequence length="209" mass="23463">MRPPQGSPLSPVLYMLYLAELLNQDQALRFGYADDIALYRIGNTLEENVTAITQDVRRIEAWGLANKVAFAPEKLEMMHFTRRRHAHAPEAVISPTLTIQPTTSAPGDTKQPALRWLGVWLDRKLTFKRHIAETSREGTESGIAHQAPCQYRAWPPCSLPTESHDHMRNALATLRGRSVVSGTNAAKYRRRPSTRHHGEHSNGVTHSEG</sequence>
<dbReference type="EMBL" id="QKRW01000038">
    <property type="protein sequence ID" value="RAL60648.1"/>
    <property type="molecule type" value="Genomic_DNA"/>
</dbReference>
<evidence type="ECO:0000313" key="3">
    <source>
        <dbReference type="EMBL" id="RAL60648.1"/>
    </source>
</evidence>
<proteinExistence type="predicted"/>
<accession>A0A395IM76</accession>
<dbReference type="PANTHER" id="PTHR33481:SF1">
    <property type="entry name" value="ENDONUCLEASE_EXONUCLEASE_PHOSPHATASE DOMAIN-CONTAINING PROTEIN-RELATED"/>
    <property type="match status" value="1"/>
</dbReference>
<dbReference type="OrthoDB" id="2655573at2759"/>
<gene>
    <name evidence="3" type="ORF">DID88_009966</name>
</gene>
<keyword evidence="4" id="KW-1185">Reference proteome</keyword>
<dbReference type="PROSITE" id="PS50878">
    <property type="entry name" value="RT_POL"/>
    <property type="match status" value="1"/>
</dbReference>
<organism evidence="3 4">
    <name type="scientific">Monilinia fructigena</name>
    <dbReference type="NCBI Taxonomy" id="38457"/>
    <lineage>
        <taxon>Eukaryota</taxon>
        <taxon>Fungi</taxon>
        <taxon>Dikarya</taxon>
        <taxon>Ascomycota</taxon>
        <taxon>Pezizomycotina</taxon>
        <taxon>Leotiomycetes</taxon>
        <taxon>Helotiales</taxon>
        <taxon>Sclerotiniaceae</taxon>
        <taxon>Monilinia</taxon>
    </lineage>
</organism>